<keyword evidence="2" id="KW-1185">Reference proteome</keyword>
<dbReference type="RefSeq" id="WP_131837996.1">
    <property type="nucleotide sequence ID" value="NZ_SLWB01000001.1"/>
</dbReference>
<dbReference type="Proteomes" id="UP000294830">
    <property type="component" value="Unassembled WGS sequence"/>
</dbReference>
<comment type="caution">
    <text evidence="1">The sequence shown here is derived from an EMBL/GenBank/DDBJ whole genome shotgun (WGS) entry which is preliminary data.</text>
</comment>
<gene>
    <name evidence="1" type="ORF">CLV25_101442</name>
</gene>
<organism evidence="1 2">
    <name type="scientific">Acetobacteroides hydrogenigenes</name>
    <dbReference type="NCBI Taxonomy" id="979970"/>
    <lineage>
        <taxon>Bacteria</taxon>
        <taxon>Pseudomonadati</taxon>
        <taxon>Bacteroidota</taxon>
        <taxon>Bacteroidia</taxon>
        <taxon>Bacteroidales</taxon>
        <taxon>Rikenellaceae</taxon>
        <taxon>Acetobacteroides</taxon>
    </lineage>
</organism>
<reference evidence="1 2" key="1">
    <citation type="submission" date="2019-03" db="EMBL/GenBank/DDBJ databases">
        <title>Genomic Encyclopedia of Archaeal and Bacterial Type Strains, Phase II (KMG-II): from individual species to whole genera.</title>
        <authorList>
            <person name="Goeker M."/>
        </authorList>
    </citation>
    <scope>NUCLEOTIDE SEQUENCE [LARGE SCALE GENOMIC DNA]</scope>
    <source>
        <strain evidence="1 2">RL-C</strain>
    </source>
</reference>
<evidence type="ECO:0000313" key="2">
    <source>
        <dbReference type="Proteomes" id="UP000294830"/>
    </source>
</evidence>
<protein>
    <submittedName>
        <fullName evidence="1">Uncharacterized protein</fullName>
    </submittedName>
</protein>
<dbReference type="EMBL" id="SLWB01000001">
    <property type="protein sequence ID" value="TCN73221.1"/>
    <property type="molecule type" value="Genomic_DNA"/>
</dbReference>
<dbReference type="AlphaFoldDB" id="A0A4V2RQY0"/>
<name>A0A4V2RQY0_9BACT</name>
<sequence>MTNEQENIEISYLTTQGKEFKSDFILTSALDEAFEFAFAHTVGKKKNLASLFWGSNKQQNVADFAKAFRGKLCEIGMKKYLDMNGVSVRHPKGIEWEADKYENFELLVNHNKRLLVKAIPYYSNLLLLDTEFWNADASYGNGKKHRIQYDYFVLTRIKPGVIHLFENFKLSKNQEINKEQIKKIVFAPSFKFEVTGYLTKEEIIQLKNNGQILPAGAIVNGNKRLEHEYYYCQAGDLNRPSLLIDHIKYLDLQEI</sequence>
<dbReference type="OrthoDB" id="2843140at2"/>
<evidence type="ECO:0000313" key="1">
    <source>
        <dbReference type="EMBL" id="TCN73221.1"/>
    </source>
</evidence>
<proteinExistence type="predicted"/>
<accession>A0A4V2RQY0</accession>